<evidence type="ECO:0000256" key="1">
    <source>
        <dbReference type="PROSITE-ProRule" id="PRU00076"/>
    </source>
</evidence>
<name>H3C8X9_TETNG</name>
<reference evidence="3" key="2">
    <citation type="submission" date="2025-08" db="UniProtKB">
        <authorList>
            <consortium name="Ensembl"/>
        </authorList>
    </citation>
    <scope>IDENTIFICATION</scope>
</reference>
<dbReference type="InterPro" id="IPR000742">
    <property type="entry name" value="EGF"/>
</dbReference>
<dbReference type="GeneTree" id="ENSGT00940000170319"/>
<dbReference type="OMA" id="GRCACED"/>
<sequence length="224" mass="23974">AVPAAPDAVNVSGFHGCIRKLYINHELQDFTRSHMGAGVEPGCQACRQSYCAHGTIWVLTGSPAQGPRCHCHPGWVGPRCDRPATAEGVTVATGVDPCADSRCVQGACVPVDARTYRCDCRDGYEGALCHLQRHRPAGAAACPHGEGGRCACEDGFSGQSCDIELPCGGQPVRDHHRLRRGSALCQTAKPFSWVECRGRFQCDDGTTFTQDVEKPVECGCKECV</sequence>
<protein>
    <recommendedName>
        <fullName evidence="2">EGF-like domain-containing protein</fullName>
    </recommendedName>
</protein>
<dbReference type="InParanoid" id="H3C8X9"/>
<feature type="disulfide bond" evidence="1">
    <location>
        <begin position="71"/>
        <end position="80"/>
    </location>
</feature>
<feature type="domain" description="EGF-like" evidence="2">
    <location>
        <begin position="94"/>
        <end position="130"/>
    </location>
</feature>
<dbReference type="Proteomes" id="UP000007303">
    <property type="component" value="Unassembled WGS sequence"/>
</dbReference>
<feature type="disulfide bond" evidence="1">
    <location>
        <begin position="120"/>
        <end position="129"/>
    </location>
</feature>
<dbReference type="PROSITE" id="PS00022">
    <property type="entry name" value="EGF_1"/>
    <property type="match status" value="2"/>
</dbReference>
<proteinExistence type="predicted"/>
<keyword evidence="1" id="KW-0245">EGF-like domain</keyword>
<organism evidence="3 4">
    <name type="scientific">Tetraodon nigroviridis</name>
    <name type="common">Spotted green pufferfish</name>
    <name type="synonym">Chelonodon nigroviridis</name>
    <dbReference type="NCBI Taxonomy" id="99883"/>
    <lineage>
        <taxon>Eukaryota</taxon>
        <taxon>Metazoa</taxon>
        <taxon>Chordata</taxon>
        <taxon>Craniata</taxon>
        <taxon>Vertebrata</taxon>
        <taxon>Euteleostomi</taxon>
        <taxon>Actinopterygii</taxon>
        <taxon>Neopterygii</taxon>
        <taxon>Teleostei</taxon>
        <taxon>Neoteleostei</taxon>
        <taxon>Acanthomorphata</taxon>
        <taxon>Eupercaria</taxon>
        <taxon>Tetraodontiformes</taxon>
        <taxon>Tetradontoidea</taxon>
        <taxon>Tetraodontidae</taxon>
        <taxon>Tetraodon</taxon>
    </lineage>
</organism>
<dbReference type="SMART" id="SM00181">
    <property type="entry name" value="EGF"/>
    <property type="match status" value="2"/>
</dbReference>
<keyword evidence="1" id="KW-1015">Disulfide bond</keyword>
<reference evidence="4" key="1">
    <citation type="journal article" date="2004" name="Nature">
        <title>Genome duplication in the teleost fish Tetraodon nigroviridis reveals the early vertebrate proto-karyotype.</title>
        <authorList>
            <person name="Jaillon O."/>
            <person name="Aury J.-M."/>
            <person name="Brunet F."/>
            <person name="Petit J.-L."/>
            <person name="Stange-Thomann N."/>
            <person name="Mauceli E."/>
            <person name="Bouneau L."/>
            <person name="Fischer C."/>
            <person name="Ozouf-Costaz C."/>
            <person name="Bernot A."/>
            <person name="Nicaud S."/>
            <person name="Jaffe D."/>
            <person name="Fisher S."/>
            <person name="Lutfalla G."/>
            <person name="Dossat C."/>
            <person name="Segurens B."/>
            <person name="Dasilva C."/>
            <person name="Salanoubat M."/>
            <person name="Levy M."/>
            <person name="Boudet N."/>
            <person name="Castellano S."/>
            <person name="Anthouard V."/>
            <person name="Jubin C."/>
            <person name="Castelli V."/>
            <person name="Katinka M."/>
            <person name="Vacherie B."/>
            <person name="Biemont C."/>
            <person name="Skalli Z."/>
            <person name="Cattolico L."/>
            <person name="Poulain J."/>
            <person name="De Berardinis V."/>
            <person name="Cruaud C."/>
            <person name="Duprat S."/>
            <person name="Brottier P."/>
            <person name="Coutanceau J.-P."/>
            <person name="Gouzy J."/>
            <person name="Parra G."/>
            <person name="Lardier G."/>
            <person name="Chapple C."/>
            <person name="McKernan K.J."/>
            <person name="McEwan P."/>
            <person name="Bosak S."/>
            <person name="Kellis M."/>
            <person name="Volff J.-N."/>
            <person name="Guigo R."/>
            <person name="Zody M.C."/>
            <person name="Mesirov J."/>
            <person name="Lindblad-Toh K."/>
            <person name="Birren B."/>
            <person name="Nusbaum C."/>
            <person name="Kahn D."/>
            <person name="Robinson-Rechavi M."/>
            <person name="Laudet V."/>
            <person name="Schachter V."/>
            <person name="Quetier F."/>
            <person name="Saurin W."/>
            <person name="Scarpelli C."/>
            <person name="Wincker P."/>
            <person name="Lander E.S."/>
            <person name="Weissenbach J."/>
            <person name="Roest Crollius H."/>
        </authorList>
    </citation>
    <scope>NUCLEOTIDE SEQUENCE [LARGE SCALE GENOMIC DNA]</scope>
</reference>
<dbReference type="AlphaFoldDB" id="H3C8X9"/>
<keyword evidence="4" id="KW-1185">Reference proteome</keyword>
<dbReference type="PROSITE" id="PS50026">
    <property type="entry name" value="EGF_3"/>
    <property type="match status" value="2"/>
</dbReference>
<dbReference type="Gene3D" id="2.10.25.10">
    <property type="entry name" value="Laminin"/>
    <property type="match status" value="2"/>
</dbReference>
<dbReference type="Gene3D" id="2.60.120.200">
    <property type="match status" value="1"/>
</dbReference>
<dbReference type="SUPFAM" id="SSF57196">
    <property type="entry name" value="EGF/Laminin"/>
    <property type="match status" value="2"/>
</dbReference>
<dbReference type="STRING" id="99883.ENSTNIP00000004701"/>
<dbReference type="HOGENOM" id="CLU_1124211_0_0_1"/>
<feature type="disulfide bond" evidence="1">
    <location>
        <begin position="98"/>
        <end position="108"/>
    </location>
</feature>
<evidence type="ECO:0000313" key="4">
    <source>
        <dbReference type="Proteomes" id="UP000007303"/>
    </source>
</evidence>
<dbReference type="PROSITE" id="PS01186">
    <property type="entry name" value="EGF_2"/>
    <property type="match status" value="2"/>
</dbReference>
<feature type="domain" description="EGF-like" evidence="2">
    <location>
        <begin position="44"/>
        <end position="81"/>
    </location>
</feature>
<evidence type="ECO:0000313" key="3">
    <source>
        <dbReference type="Ensembl" id="ENSTNIP00000004701.1"/>
    </source>
</evidence>
<reference evidence="3" key="3">
    <citation type="submission" date="2025-09" db="UniProtKB">
        <authorList>
            <consortium name="Ensembl"/>
        </authorList>
    </citation>
    <scope>IDENTIFICATION</scope>
</reference>
<accession>H3C8X9</accession>
<comment type="caution">
    <text evidence="1">Lacks conserved residue(s) required for the propagation of feature annotation.</text>
</comment>
<evidence type="ECO:0000259" key="2">
    <source>
        <dbReference type="PROSITE" id="PS50026"/>
    </source>
</evidence>
<dbReference type="Ensembl" id="ENSTNIT00000004844.1">
    <property type="protein sequence ID" value="ENSTNIP00000004701.1"/>
    <property type="gene ID" value="ENSTNIG00000002241.1"/>
</dbReference>